<dbReference type="PANTHER" id="PTHR42693">
    <property type="entry name" value="ARYLSULFATASE FAMILY MEMBER"/>
    <property type="match status" value="1"/>
</dbReference>
<dbReference type="PANTHER" id="PTHR42693:SF53">
    <property type="entry name" value="ENDO-4-O-SULFATASE"/>
    <property type="match status" value="1"/>
</dbReference>
<keyword evidence="2" id="KW-0479">Metal-binding</keyword>
<comment type="similarity">
    <text evidence="1">Belongs to the sulfatase family.</text>
</comment>
<dbReference type="Pfam" id="PF00884">
    <property type="entry name" value="Sulfatase"/>
    <property type="match status" value="1"/>
</dbReference>
<dbReference type="Proteomes" id="UP001156601">
    <property type="component" value="Unassembled WGS sequence"/>
</dbReference>
<dbReference type="Gene3D" id="3.40.720.10">
    <property type="entry name" value="Alkaline Phosphatase, subunit A"/>
    <property type="match status" value="1"/>
</dbReference>
<evidence type="ECO:0000313" key="7">
    <source>
        <dbReference type="Proteomes" id="UP001156601"/>
    </source>
</evidence>
<dbReference type="PROSITE" id="PS00523">
    <property type="entry name" value="SULFATASE_1"/>
    <property type="match status" value="1"/>
</dbReference>
<dbReference type="SUPFAM" id="SSF53649">
    <property type="entry name" value="Alkaline phosphatase-like"/>
    <property type="match status" value="1"/>
</dbReference>
<gene>
    <name evidence="6" type="ORF">GCM10007852_12680</name>
</gene>
<dbReference type="InterPro" id="IPR024607">
    <property type="entry name" value="Sulfatase_CS"/>
</dbReference>
<feature type="domain" description="Sulfatase N-terminal" evidence="5">
    <location>
        <begin position="46"/>
        <end position="362"/>
    </location>
</feature>
<sequence>MTIITKRLLQAYFLAILLTVFGKVAGAKVITPDAMMMGGADHSDKPNIILILADDAGYHDFGFHGSRTMLTPNLDRLAEHGILFEQAYVTAAVCGPSRAGILTGRYQQKFGYEENNVPGYMSASGLTGDDMGLPLEETILPQYMKSLGYSTALVGKWHQGHADRFHPTKRGFDYFYGFRGGARSYYAFGENNQNHRQEDYIEEGFRVFNEPSKYLTSAFVDKAINFIDSSDASPFFLFLSLTAVHSPMEAEKSDLAKFPQLVGKRKTLAAMTFSMDKAIGRLLKHLDSRGIRENTLIVFTNDNGGPSDQNASNNAPLSGTKANHLEGGIRVPFIVSWPSVLSKNTKYRYPISTLDLLPTFIAAGHGEPDKLITLDGINLLPILHSNQEPAIRTFFWKKENRAAIRDGDWKLLRYPDRPAELYNLKHDLSETQNVARKKTLLVESLYKKLFTWELGLQRPKWQLKREYEGKAMERMDNFRYHTLD</sequence>
<comment type="caution">
    <text evidence="6">The sequence shown here is derived from an EMBL/GenBank/DDBJ whole genome shotgun (WGS) entry which is preliminary data.</text>
</comment>
<keyword evidence="7" id="KW-1185">Reference proteome</keyword>
<dbReference type="EMBL" id="BSOT01000005">
    <property type="protein sequence ID" value="GLR70360.1"/>
    <property type="molecule type" value="Genomic_DNA"/>
</dbReference>
<dbReference type="InterPro" id="IPR050738">
    <property type="entry name" value="Sulfatase"/>
</dbReference>
<dbReference type="GO" id="GO:0004065">
    <property type="term" value="F:arylsulfatase activity"/>
    <property type="evidence" value="ECO:0007669"/>
    <property type="project" value="TreeGrafter"/>
</dbReference>
<evidence type="ECO:0000313" key="6">
    <source>
        <dbReference type="EMBL" id="GLR70360.1"/>
    </source>
</evidence>
<dbReference type="InterPro" id="IPR000917">
    <property type="entry name" value="Sulfatase_N"/>
</dbReference>
<accession>A0AA37T2C7</accession>
<protein>
    <submittedName>
        <fullName evidence="6">Arylsulfatase</fullName>
    </submittedName>
</protein>
<keyword evidence="3" id="KW-0378">Hydrolase</keyword>
<keyword evidence="4" id="KW-0106">Calcium</keyword>
<dbReference type="PROSITE" id="PS00149">
    <property type="entry name" value="SULFATASE_2"/>
    <property type="match status" value="1"/>
</dbReference>
<proteinExistence type="inferred from homology"/>
<dbReference type="InterPro" id="IPR017850">
    <property type="entry name" value="Alkaline_phosphatase_core_sf"/>
</dbReference>
<evidence type="ECO:0000256" key="2">
    <source>
        <dbReference type="ARBA" id="ARBA00022723"/>
    </source>
</evidence>
<dbReference type="GO" id="GO:0046872">
    <property type="term" value="F:metal ion binding"/>
    <property type="evidence" value="ECO:0007669"/>
    <property type="project" value="UniProtKB-KW"/>
</dbReference>
<evidence type="ECO:0000256" key="3">
    <source>
        <dbReference type="ARBA" id="ARBA00022801"/>
    </source>
</evidence>
<dbReference type="AlphaFoldDB" id="A0AA37T2C7"/>
<evidence type="ECO:0000259" key="5">
    <source>
        <dbReference type="Pfam" id="PF00884"/>
    </source>
</evidence>
<reference evidence="6" key="2">
    <citation type="submission" date="2023-01" db="EMBL/GenBank/DDBJ databases">
        <title>Draft genome sequence of Agaribacter marinus strain NBRC 110023.</title>
        <authorList>
            <person name="Sun Q."/>
            <person name="Mori K."/>
        </authorList>
    </citation>
    <scope>NUCLEOTIDE SEQUENCE</scope>
    <source>
        <strain evidence="6">NBRC 110023</strain>
    </source>
</reference>
<reference evidence="6" key="1">
    <citation type="journal article" date="2014" name="Int. J. Syst. Evol. Microbiol.">
        <title>Complete genome sequence of Corynebacterium casei LMG S-19264T (=DSM 44701T), isolated from a smear-ripened cheese.</title>
        <authorList>
            <consortium name="US DOE Joint Genome Institute (JGI-PGF)"/>
            <person name="Walter F."/>
            <person name="Albersmeier A."/>
            <person name="Kalinowski J."/>
            <person name="Ruckert C."/>
        </authorList>
    </citation>
    <scope>NUCLEOTIDE SEQUENCE</scope>
    <source>
        <strain evidence="6">NBRC 110023</strain>
    </source>
</reference>
<evidence type="ECO:0000256" key="4">
    <source>
        <dbReference type="ARBA" id="ARBA00022837"/>
    </source>
</evidence>
<name>A0AA37T2C7_9ALTE</name>
<evidence type="ECO:0000256" key="1">
    <source>
        <dbReference type="ARBA" id="ARBA00008779"/>
    </source>
</evidence>
<dbReference type="Gene3D" id="3.30.1120.10">
    <property type="match status" value="1"/>
</dbReference>
<dbReference type="RefSeq" id="WP_284216661.1">
    <property type="nucleotide sequence ID" value="NZ_BSOT01000005.1"/>
</dbReference>
<organism evidence="6 7">
    <name type="scientific">Agaribacter marinus</name>
    <dbReference type="NCBI Taxonomy" id="1431249"/>
    <lineage>
        <taxon>Bacteria</taxon>
        <taxon>Pseudomonadati</taxon>
        <taxon>Pseudomonadota</taxon>
        <taxon>Gammaproteobacteria</taxon>
        <taxon>Alteromonadales</taxon>
        <taxon>Alteromonadaceae</taxon>
        <taxon>Agaribacter</taxon>
    </lineage>
</organism>